<evidence type="ECO:0000313" key="14">
    <source>
        <dbReference type="Proteomes" id="UP000177870"/>
    </source>
</evidence>
<evidence type="ECO:0000256" key="8">
    <source>
        <dbReference type="ARBA" id="ARBA00023004"/>
    </source>
</evidence>
<sequence length="502" mass="56964">MTIEANLTNLNESIDKSREQVHFKEDETFQWTKQWYPVAVVEFLAPSRPHKIQLLGKKLVLWRDGSGKWRCFEDFCPHRLAPLSEGRVESDGTLLCAYHAWRFDAQGNCVSIPQSQDQETEVKNCSNPKSCAVAYPTQENQGLLWVWPESGTKAQQESQLRKPRLIPELESDSDRVVKLFWNIRDLPYGWDFFMENVADPAHVPVSHHGIMGSRYEDAKYYDMPGLREISTQEGFSFAINPTVETLAEAVHDFQPPCHMRIVTSYNDGGKLILALYAIPTRPGWCRHIGCQVLVKNEAGKTPEGLGFFALPMPIWLGHVLASVFLHQDLVFLHYQEKTLARRQQQDWLKTVYTPNPQDKMVITFRQWFKTRAGGKIPWDSGINDQLPNAELDKTQLFDVWSTHTKDCDVCQKALTNINRAMVISYGAAALCLLIGIVMDARAVAFKMAMTTDAVTISPLKVIPSIGLLLGIAGAIILATIGYSLKRLSRLFYVYEFDHSNND</sequence>
<dbReference type="Gene3D" id="2.102.10.10">
    <property type="entry name" value="Rieske [2Fe-2S] iron-sulphur domain"/>
    <property type="match status" value="1"/>
</dbReference>
<feature type="transmembrane region" description="Helical" evidence="11">
    <location>
        <begin position="422"/>
        <end position="444"/>
    </location>
</feature>
<dbReference type="Pfam" id="PF00355">
    <property type="entry name" value="Rieske"/>
    <property type="match status" value="1"/>
</dbReference>
<evidence type="ECO:0000256" key="1">
    <source>
        <dbReference type="ARBA" id="ARBA00004370"/>
    </source>
</evidence>
<protein>
    <submittedName>
        <fullName evidence="13">(2Fe-2S)-binding protein</fullName>
    </submittedName>
</protein>
<dbReference type="GO" id="GO:0046872">
    <property type="term" value="F:metal ion binding"/>
    <property type="evidence" value="ECO:0007669"/>
    <property type="project" value="UniProtKB-KW"/>
</dbReference>
<reference evidence="14" key="1">
    <citation type="submission" date="2016-10" db="EMBL/GenBank/DDBJ databases">
        <title>Comparative genomics uncovers the prolific and rare metabolic potential of the cyanobacterial genus Moorea.</title>
        <authorList>
            <person name="Leao T."/>
            <person name="Castelao G."/>
            <person name="Korobeynikov A."/>
            <person name="Monroe E.A."/>
            <person name="Podell S."/>
            <person name="Glukhov E."/>
            <person name="Allen E."/>
            <person name="Gerwick W.H."/>
            <person name="Gerwick L."/>
        </authorList>
    </citation>
    <scope>NUCLEOTIDE SEQUENCE [LARGE SCALE GENOMIC DNA]</scope>
    <source>
        <strain evidence="14">PAL-8-15-08-1</strain>
    </source>
</reference>
<dbReference type="SUPFAM" id="SSF50022">
    <property type="entry name" value="ISP domain"/>
    <property type="match status" value="1"/>
</dbReference>
<dbReference type="EMBL" id="CP017599">
    <property type="protein sequence ID" value="AOX04150.1"/>
    <property type="molecule type" value="Genomic_DNA"/>
</dbReference>
<keyword evidence="8" id="KW-0408">Iron</keyword>
<dbReference type="InterPro" id="IPR050584">
    <property type="entry name" value="Cholesterol_7-desaturase"/>
</dbReference>
<keyword evidence="9" id="KW-0411">Iron-sulfur</keyword>
<dbReference type="SUPFAM" id="SSF55961">
    <property type="entry name" value="Bet v1-like"/>
    <property type="match status" value="1"/>
</dbReference>
<feature type="transmembrane region" description="Helical" evidence="11">
    <location>
        <begin position="305"/>
        <end position="325"/>
    </location>
</feature>
<dbReference type="GO" id="GO:0051537">
    <property type="term" value="F:2 iron, 2 sulfur cluster binding"/>
    <property type="evidence" value="ECO:0007669"/>
    <property type="project" value="UniProtKB-KW"/>
</dbReference>
<dbReference type="InterPro" id="IPR017941">
    <property type="entry name" value="Rieske_2Fe-2S"/>
</dbReference>
<keyword evidence="10 11" id="KW-0472">Membrane</keyword>
<keyword evidence="7" id="KW-0560">Oxidoreductase</keyword>
<dbReference type="KEGG" id="mpro:BJP34_05860"/>
<keyword evidence="6 11" id="KW-1133">Transmembrane helix</keyword>
<dbReference type="GO" id="GO:0010277">
    <property type="term" value="F:chlorophyllide a oxygenase activity"/>
    <property type="evidence" value="ECO:0007669"/>
    <property type="project" value="InterPro"/>
</dbReference>
<evidence type="ECO:0000256" key="6">
    <source>
        <dbReference type="ARBA" id="ARBA00022989"/>
    </source>
</evidence>
<dbReference type="Proteomes" id="UP000177870">
    <property type="component" value="Chromosome"/>
</dbReference>
<dbReference type="Gene3D" id="3.90.380.10">
    <property type="entry name" value="Naphthalene 1,2-dioxygenase Alpha Subunit, Chain A, domain 1"/>
    <property type="match status" value="1"/>
</dbReference>
<dbReference type="PANTHER" id="PTHR21266">
    <property type="entry name" value="IRON-SULFUR DOMAIN CONTAINING PROTEIN"/>
    <property type="match status" value="1"/>
</dbReference>
<keyword evidence="5" id="KW-0809">Transit peptide</keyword>
<accession>A0A1D8U2N5</accession>
<evidence type="ECO:0000256" key="9">
    <source>
        <dbReference type="ARBA" id="ARBA00023014"/>
    </source>
</evidence>
<dbReference type="GO" id="GO:0016020">
    <property type="term" value="C:membrane"/>
    <property type="evidence" value="ECO:0007669"/>
    <property type="project" value="UniProtKB-SubCell"/>
</dbReference>
<keyword evidence="4" id="KW-0479">Metal-binding</keyword>
<dbReference type="PANTHER" id="PTHR21266:SF32">
    <property type="entry name" value="CHOLESTEROL 7-DESATURASE NVD"/>
    <property type="match status" value="1"/>
</dbReference>
<evidence type="ECO:0000256" key="11">
    <source>
        <dbReference type="SAM" id="Phobius"/>
    </source>
</evidence>
<dbReference type="STRING" id="1458985.BJP34_05860"/>
<keyword evidence="2 11" id="KW-0812">Transmembrane</keyword>
<evidence type="ECO:0000256" key="2">
    <source>
        <dbReference type="ARBA" id="ARBA00022692"/>
    </source>
</evidence>
<dbReference type="InterPro" id="IPR036922">
    <property type="entry name" value="Rieske_2Fe-2S_sf"/>
</dbReference>
<feature type="domain" description="Rieske" evidence="12">
    <location>
        <begin position="35"/>
        <end position="146"/>
    </location>
</feature>
<organism evidence="13 14">
    <name type="scientific">Moorena producens PAL-8-15-08-1</name>
    <dbReference type="NCBI Taxonomy" id="1458985"/>
    <lineage>
        <taxon>Bacteria</taxon>
        <taxon>Bacillati</taxon>
        <taxon>Cyanobacteriota</taxon>
        <taxon>Cyanophyceae</taxon>
        <taxon>Coleofasciculales</taxon>
        <taxon>Coleofasciculaceae</taxon>
        <taxon>Moorena</taxon>
    </lineage>
</organism>
<dbReference type="AlphaFoldDB" id="A0A1D8U2N5"/>
<dbReference type="PROSITE" id="PS51296">
    <property type="entry name" value="RIESKE"/>
    <property type="match status" value="1"/>
</dbReference>
<evidence type="ECO:0000256" key="7">
    <source>
        <dbReference type="ARBA" id="ARBA00023002"/>
    </source>
</evidence>
<dbReference type="GO" id="GO:0016705">
    <property type="term" value="F:oxidoreductase activity, acting on paired donors, with incorporation or reduction of molecular oxygen"/>
    <property type="evidence" value="ECO:0007669"/>
    <property type="project" value="UniProtKB-ARBA"/>
</dbReference>
<evidence type="ECO:0000256" key="4">
    <source>
        <dbReference type="ARBA" id="ARBA00022723"/>
    </source>
</evidence>
<evidence type="ECO:0000256" key="10">
    <source>
        <dbReference type="ARBA" id="ARBA00023136"/>
    </source>
</evidence>
<evidence type="ECO:0000256" key="5">
    <source>
        <dbReference type="ARBA" id="ARBA00022946"/>
    </source>
</evidence>
<dbReference type="GO" id="GO:0005737">
    <property type="term" value="C:cytoplasm"/>
    <property type="evidence" value="ECO:0007669"/>
    <property type="project" value="TreeGrafter"/>
</dbReference>
<dbReference type="Pfam" id="PF08417">
    <property type="entry name" value="PaO"/>
    <property type="match status" value="1"/>
</dbReference>
<evidence type="ECO:0000256" key="3">
    <source>
        <dbReference type="ARBA" id="ARBA00022714"/>
    </source>
</evidence>
<gene>
    <name evidence="13" type="ORF">BJP34_05860</name>
</gene>
<dbReference type="InterPro" id="IPR013626">
    <property type="entry name" value="PaO"/>
</dbReference>
<comment type="subcellular location">
    <subcellularLocation>
        <location evidence="1">Membrane</location>
    </subcellularLocation>
</comment>
<feature type="transmembrane region" description="Helical" evidence="11">
    <location>
        <begin position="464"/>
        <end position="484"/>
    </location>
</feature>
<evidence type="ECO:0000313" key="13">
    <source>
        <dbReference type="EMBL" id="AOX04150.1"/>
    </source>
</evidence>
<evidence type="ECO:0000259" key="12">
    <source>
        <dbReference type="PROSITE" id="PS51296"/>
    </source>
</evidence>
<keyword evidence="3" id="KW-0001">2Fe-2S</keyword>
<proteinExistence type="predicted"/>
<name>A0A1D8U2N5_9CYAN</name>